<dbReference type="SUPFAM" id="SSF53474">
    <property type="entry name" value="alpha/beta-Hydrolases"/>
    <property type="match status" value="1"/>
</dbReference>
<accession>A0AA97APR1</accession>
<evidence type="ECO:0000313" key="1">
    <source>
        <dbReference type="EMBL" id="WNZ22053.1"/>
    </source>
</evidence>
<dbReference type="RefSeq" id="WP_316433428.1">
    <property type="nucleotide sequence ID" value="NZ_CP053586.1"/>
</dbReference>
<reference evidence="1" key="1">
    <citation type="submission" date="2020-05" db="EMBL/GenBank/DDBJ databases">
        <authorList>
            <person name="Zhu T."/>
            <person name="Keshari N."/>
            <person name="Lu X."/>
        </authorList>
    </citation>
    <scope>NUCLEOTIDE SEQUENCE</scope>
    <source>
        <strain evidence="1">NK1-12</strain>
    </source>
</reference>
<dbReference type="AlphaFoldDB" id="A0AA97APR1"/>
<evidence type="ECO:0008006" key="2">
    <source>
        <dbReference type="Google" id="ProtNLM"/>
    </source>
</evidence>
<name>A0AA97APR1_9CYAN</name>
<organism evidence="1">
    <name type="scientific">Leptolyngbya sp. NK1-12</name>
    <dbReference type="NCBI Taxonomy" id="2547451"/>
    <lineage>
        <taxon>Bacteria</taxon>
        <taxon>Bacillati</taxon>
        <taxon>Cyanobacteriota</taxon>
        <taxon>Cyanophyceae</taxon>
        <taxon>Leptolyngbyales</taxon>
        <taxon>Leptolyngbyaceae</taxon>
        <taxon>Leptolyngbya group</taxon>
        <taxon>Leptolyngbya</taxon>
    </lineage>
</organism>
<proteinExistence type="predicted"/>
<sequence>MWNWIHHDLQALKASNPQSDTHDVFRYQEMRENFISQFFGDTLTYFNPERGFDIRDTIAEQLYKFLKYHSQETELHIVSHSLGTVILWDALFSDRFADDDPAYTIRSLIAPSAQSLPRKARLKSITTMGSPILFFNMMLDVTPKQIRTFLARYNAEPFRWLNILHASDIIAYPLQSSLNIESIPNLFFRDRYIWADANIAEKTARTFGQTHAAMAVGVSDAHGSYWQSRGTARFIASNLVGDTNSIDALKIDPDTDTLAATDYVGNLLNLSSQFMSQKFKDFSST</sequence>
<protein>
    <recommendedName>
        <fullName evidence="2">Alpha/beta hydrolase</fullName>
    </recommendedName>
</protein>
<dbReference type="InterPro" id="IPR029058">
    <property type="entry name" value="AB_hydrolase_fold"/>
</dbReference>
<gene>
    <name evidence="1" type="ORF">HJG54_03670</name>
</gene>
<dbReference type="EMBL" id="CP053586">
    <property type="protein sequence ID" value="WNZ22053.1"/>
    <property type="molecule type" value="Genomic_DNA"/>
</dbReference>